<dbReference type="PROSITE" id="PS51257">
    <property type="entry name" value="PROKAR_LIPOPROTEIN"/>
    <property type="match status" value="1"/>
</dbReference>
<keyword evidence="1" id="KW-0732">Signal</keyword>
<feature type="signal peptide" evidence="1">
    <location>
        <begin position="1"/>
        <end position="25"/>
    </location>
</feature>
<protein>
    <recommendedName>
        <fullName evidence="4">Lipoprotein</fullName>
    </recommendedName>
</protein>
<dbReference type="Proteomes" id="UP000315628">
    <property type="component" value="Unassembled WGS sequence"/>
</dbReference>
<evidence type="ECO:0000313" key="2">
    <source>
        <dbReference type="EMBL" id="TWD16561.1"/>
    </source>
</evidence>
<evidence type="ECO:0000313" key="3">
    <source>
        <dbReference type="Proteomes" id="UP000315628"/>
    </source>
</evidence>
<dbReference type="AlphaFoldDB" id="A0A560WFU5"/>
<evidence type="ECO:0000256" key="1">
    <source>
        <dbReference type="SAM" id="SignalP"/>
    </source>
</evidence>
<organism evidence="2 3">
    <name type="scientific">Marihabitans asiaticum</name>
    <dbReference type="NCBI Taxonomy" id="415218"/>
    <lineage>
        <taxon>Bacteria</taxon>
        <taxon>Bacillati</taxon>
        <taxon>Actinomycetota</taxon>
        <taxon>Actinomycetes</taxon>
        <taxon>Micrococcales</taxon>
        <taxon>Intrasporangiaceae</taxon>
        <taxon>Marihabitans</taxon>
    </lineage>
</organism>
<proteinExistence type="predicted"/>
<name>A0A560WFU5_9MICO</name>
<reference evidence="2 3" key="1">
    <citation type="submission" date="2019-06" db="EMBL/GenBank/DDBJ databases">
        <title>Sequencing the genomes of 1000 actinobacteria strains.</title>
        <authorList>
            <person name="Klenk H.-P."/>
        </authorList>
    </citation>
    <scope>NUCLEOTIDE SEQUENCE [LARGE SCALE GENOMIC DNA]</scope>
    <source>
        <strain evidence="2 3">DSM 18935</strain>
    </source>
</reference>
<sequence>MVMTTRGARRTWAALAAVAVATTLAGCNKQTSSCSFESGEYGVCTVDTTGSADSVELPFYVDPEKSGSEFADHYDFEKAEGGVATFVAGDIEQSCKQGETVEVGQARADCLEVGEDRLKVRLYVGTPPDE</sequence>
<comment type="caution">
    <text evidence="2">The sequence shown here is derived from an EMBL/GenBank/DDBJ whole genome shotgun (WGS) entry which is preliminary data.</text>
</comment>
<dbReference type="EMBL" id="VIUW01000001">
    <property type="protein sequence ID" value="TWD16561.1"/>
    <property type="molecule type" value="Genomic_DNA"/>
</dbReference>
<feature type="chain" id="PRO_5038371266" description="Lipoprotein" evidence="1">
    <location>
        <begin position="26"/>
        <end position="130"/>
    </location>
</feature>
<evidence type="ECO:0008006" key="4">
    <source>
        <dbReference type="Google" id="ProtNLM"/>
    </source>
</evidence>
<keyword evidence="3" id="KW-1185">Reference proteome</keyword>
<accession>A0A560WFU5</accession>
<gene>
    <name evidence="2" type="ORF">FB557_0084</name>
</gene>